<evidence type="ECO:0000256" key="2">
    <source>
        <dbReference type="ARBA" id="ARBA00010742"/>
    </source>
</evidence>
<gene>
    <name evidence="5" type="ORF">WDK88_10540</name>
</gene>
<dbReference type="SUPFAM" id="SSF53850">
    <property type="entry name" value="Periplasmic binding protein-like II"/>
    <property type="match status" value="1"/>
</dbReference>
<reference evidence="5" key="2">
    <citation type="submission" date="2024-03" db="EMBL/GenBank/DDBJ databases">
        <authorList>
            <person name="Bromfield E.S.P."/>
            <person name="Cloutier S."/>
        </authorList>
    </citation>
    <scope>NUCLEOTIDE SEQUENCE</scope>
    <source>
        <strain evidence="5">5S5</strain>
    </source>
</reference>
<evidence type="ECO:0000313" key="6">
    <source>
        <dbReference type="Proteomes" id="UP001432046"/>
    </source>
</evidence>
<feature type="domain" description="SsuA/THI5-like" evidence="4">
    <location>
        <begin position="53"/>
        <end position="246"/>
    </location>
</feature>
<dbReference type="Pfam" id="PF09084">
    <property type="entry name" value="NMT1"/>
    <property type="match status" value="1"/>
</dbReference>
<accession>A0ABZ2P424</accession>
<reference evidence="5" key="1">
    <citation type="journal article" date="2021" name="Int. J. Syst. Evol. Microbiol.">
        <title>Bradyrhizobium septentrionale sp. nov. (sv. septentrionale) and Bradyrhizobium quebecense sp. nov. (sv. septentrionale) associated with legumes native to Canada possess rearranged symbiosis genes and numerous insertion sequences.</title>
        <authorList>
            <person name="Bromfield E.S.P."/>
            <person name="Cloutier S."/>
        </authorList>
    </citation>
    <scope>NUCLEOTIDE SEQUENCE</scope>
    <source>
        <strain evidence="5">5S5</strain>
    </source>
</reference>
<keyword evidence="3" id="KW-0732">Signal</keyword>
<dbReference type="PANTHER" id="PTHR30024">
    <property type="entry name" value="ALIPHATIC SULFONATES-BINDING PROTEIN-RELATED"/>
    <property type="match status" value="1"/>
</dbReference>
<evidence type="ECO:0000256" key="3">
    <source>
        <dbReference type="ARBA" id="ARBA00022729"/>
    </source>
</evidence>
<dbReference type="PANTHER" id="PTHR30024:SF47">
    <property type="entry name" value="TAURINE-BINDING PERIPLASMIC PROTEIN"/>
    <property type="match status" value="1"/>
</dbReference>
<proteinExistence type="inferred from homology"/>
<keyword evidence="6" id="KW-1185">Reference proteome</keyword>
<dbReference type="Proteomes" id="UP001432046">
    <property type="component" value="Chromosome"/>
</dbReference>
<dbReference type="RefSeq" id="WP_338821887.1">
    <property type="nucleotide sequence ID" value="NZ_CP147708.1"/>
</dbReference>
<evidence type="ECO:0000256" key="1">
    <source>
        <dbReference type="ARBA" id="ARBA00004418"/>
    </source>
</evidence>
<name>A0ABZ2P424_9BRAD</name>
<sequence length="333" mass="36360">MTLDRRDFMQFVASVTAASAIPVHPVEAETSQQVRVATGLLAMWQSTAWLGAEAGIFRKYSIDLSVPAIAVGGPQAAAGVIRGDFEFAHTGVLPVAEEVLKGNDIVILATPTSEFPNQFVMTRKEITELGQLAGRRVGVLSETGQTSLATRITIEKAGATATYLPLVRFDRIFAALAAGEIDAGALPVDLRFVGASRYGWNAFPIYEFGTPSIFASTRRLIASNRELVGRVMRGFVETIHLFKTQPDLVVPLLQRYLNVADRKAAEDLYAYHVPVFQKVPKPLLGNLQNVRDVLARKYPAAVSLKESDIADASFIEELVHEGFIEHLYASDTK</sequence>
<dbReference type="InterPro" id="IPR006311">
    <property type="entry name" value="TAT_signal"/>
</dbReference>
<comment type="similarity">
    <text evidence="2">Belongs to the bacterial solute-binding protein SsuA/TauA family.</text>
</comment>
<comment type="subcellular location">
    <subcellularLocation>
        <location evidence="1">Periplasm</location>
    </subcellularLocation>
</comment>
<dbReference type="Gene3D" id="3.40.190.10">
    <property type="entry name" value="Periplasmic binding protein-like II"/>
    <property type="match status" value="2"/>
</dbReference>
<evidence type="ECO:0000313" key="5">
    <source>
        <dbReference type="EMBL" id="WXC81991.1"/>
    </source>
</evidence>
<dbReference type="EMBL" id="CP147711">
    <property type="protein sequence ID" value="WXC81991.1"/>
    <property type="molecule type" value="Genomic_DNA"/>
</dbReference>
<protein>
    <submittedName>
        <fullName evidence="5">ABC transporter substrate-binding protein</fullName>
    </submittedName>
</protein>
<dbReference type="InterPro" id="IPR015168">
    <property type="entry name" value="SsuA/THI5"/>
</dbReference>
<organism evidence="5 6">
    <name type="scientific">Bradyrhizobium septentrionale</name>
    <dbReference type="NCBI Taxonomy" id="1404411"/>
    <lineage>
        <taxon>Bacteria</taxon>
        <taxon>Pseudomonadati</taxon>
        <taxon>Pseudomonadota</taxon>
        <taxon>Alphaproteobacteria</taxon>
        <taxon>Hyphomicrobiales</taxon>
        <taxon>Nitrobacteraceae</taxon>
        <taxon>Bradyrhizobium</taxon>
    </lineage>
</organism>
<dbReference type="PROSITE" id="PS51318">
    <property type="entry name" value="TAT"/>
    <property type="match status" value="1"/>
</dbReference>
<evidence type="ECO:0000259" key="4">
    <source>
        <dbReference type="Pfam" id="PF09084"/>
    </source>
</evidence>